<evidence type="ECO:0000256" key="1">
    <source>
        <dbReference type="SAM" id="MobiDB-lite"/>
    </source>
</evidence>
<feature type="region of interest" description="Disordered" evidence="1">
    <location>
        <begin position="216"/>
        <end position="296"/>
    </location>
</feature>
<gene>
    <name evidence="2" type="ORF">SEMRO_468_G149180.1</name>
</gene>
<name>A0A9N8E1P5_9STRA</name>
<reference evidence="2" key="1">
    <citation type="submission" date="2020-06" db="EMBL/GenBank/DDBJ databases">
        <authorList>
            <consortium name="Plant Systems Biology data submission"/>
        </authorList>
    </citation>
    <scope>NUCLEOTIDE SEQUENCE</scope>
    <source>
        <strain evidence="2">D6</strain>
    </source>
</reference>
<dbReference type="AlphaFoldDB" id="A0A9N8E1P5"/>
<feature type="compositionally biased region" description="Low complexity" evidence="1">
    <location>
        <begin position="45"/>
        <end position="64"/>
    </location>
</feature>
<dbReference type="OrthoDB" id="45756at2759"/>
<protein>
    <submittedName>
        <fullName evidence="2">Uncharacterized protein</fullName>
    </submittedName>
</protein>
<sequence>MPGPPPPSKSYLLKIIDSSDEEDEEEVAQYDYIDDSEEESMNADASTTTTEASTATTCSSSEAAPAKKRKKKKKKKKKKKNKSPAAAACTTEEDTTMTETTTKKTVSFGSVTAHSFERVLGTDVVPYDGGWPLGLGDVLVGEVESTPVDDYETTKQERLRIRAQQIEGVSTTTTDGEVLETRQWDYKYKAKNPLFHLLQEEQRMNILLLSSTPEDEIMENSSSHHGIRRERSNSTTSTGTSSTSASSSSKSNKRRDSKNKNGKHNSQHPMATRGSSKRERSGSFSSANNSNQKVERYNETFPQVLVHHVRNELEELRFQRGGVGHAGCTCRKLDVYLLPPNAGKKAHHRRMNVKRVKDELKKRHLLPDAQTTRDELELLLHRAVEEEACCSNQECPCVRNGIECQADVCACWHDSHQAKQQENSNTSNNNTTKMNDDIPVEQIQERCGNANGMYTVDLQAIQGFRRQLLEKTNMDSSFFICPPVSQHTPIPQS</sequence>
<feature type="compositionally biased region" description="Basic residues" evidence="1">
    <location>
        <begin position="251"/>
        <end position="266"/>
    </location>
</feature>
<proteinExistence type="predicted"/>
<feature type="compositionally biased region" description="Low complexity" evidence="1">
    <location>
        <begin position="233"/>
        <end position="250"/>
    </location>
</feature>
<organism evidence="2 3">
    <name type="scientific">Seminavis robusta</name>
    <dbReference type="NCBI Taxonomy" id="568900"/>
    <lineage>
        <taxon>Eukaryota</taxon>
        <taxon>Sar</taxon>
        <taxon>Stramenopiles</taxon>
        <taxon>Ochrophyta</taxon>
        <taxon>Bacillariophyta</taxon>
        <taxon>Bacillariophyceae</taxon>
        <taxon>Bacillariophycidae</taxon>
        <taxon>Naviculales</taxon>
        <taxon>Naviculaceae</taxon>
        <taxon>Seminavis</taxon>
    </lineage>
</organism>
<keyword evidence="3" id="KW-1185">Reference proteome</keyword>
<comment type="caution">
    <text evidence="2">The sequence shown here is derived from an EMBL/GenBank/DDBJ whole genome shotgun (WGS) entry which is preliminary data.</text>
</comment>
<feature type="compositionally biased region" description="Basic residues" evidence="1">
    <location>
        <begin position="66"/>
        <end position="82"/>
    </location>
</feature>
<accession>A0A9N8E1P5</accession>
<dbReference type="Proteomes" id="UP001153069">
    <property type="component" value="Unassembled WGS sequence"/>
</dbReference>
<dbReference type="EMBL" id="CAICTM010000467">
    <property type="protein sequence ID" value="CAB9511109.1"/>
    <property type="molecule type" value="Genomic_DNA"/>
</dbReference>
<evidence type="ECO:0000313" key="3">
    <source>
        <dbReference type="Proteomes" id="UP001153069"/>
    </source>
</evidence>
<feature type="region of interest" description="Disordered" evidence="1">
    <location>
        <begin position="17"/>
        <end position="100"/>
    </location>
</feature>
<feature type="compositionally biased region" description="Acidic residues" evidence="1">
    <location>
        <begin position="18"/>
        <end position="41"/>
    </location>
</feature>
<evidence type="ECO:0000313" key="2">
    <source>
        <dbReference type="EMBL" id="CAB9511109.1"/>
    </source>
</evidence>